<comment type="caution">
    <text evidence="2">The sequence shown here is derived from an EMBL/GenBank/DDBJ whole genome shotgun (WGS) entry which is preliminary data.</text>
</comment>
<feature type="region of interest" description="Disordered" evidence="1">
    <location>
        <begin position="427"/>
        <end position="446"/>
    </location>
</feature>
<feature type="region of interest" description="Disordered" evidence="1">
    <location>
        <begin position="128"/>
        <end position="152"/>
    </location>
</feature>
<evidence type="ECO:0000313" key="3">
    <source>
        <dbReference type="Proteomes" id="UP001420932"/>
    </source>
</evidence>
<evidence type="ECO:0000256" key="1">
    <source>
        <dbReference type="SAM" id="MobiDB-lite"/>
    </source>
</evidence>
<proteinExistence type="predicted"/>
<evidence type="ECO:0000313" key="2">
    <source>
        <dbReference type="EMBL" id="KAK9092337.1"/>
    </source>
</evidence>
<accession>A0AAP0HPT2</accession>
<dbReference type="EMBL" id="JBBNAF010000012">
    <property type="protein sequence ID" value="KAK9092337.1"/>
    <property type="molecule type" value="Genomic_DNA"/>
</dbReference>
<protein>
    <submittedName>
        <fullName evidence="2">Uncharacterized protein</fullName>
    </submittedName>
</protein>
<name>A0AAP0HPT2_9MAGN</name>
<feature type="compositionally biased region" description="Polar residues" evidence="1">
    <location>
        <begin position="128"/>
        <end position="146"/>
    </location>
</feature>
<dbReference type="AlphaFoldDB" id="A0AAP0HPT2"/>
<reference evidence="2 3" key="1">
    <citation type="submission" date="2024-01" db="EMBL/GenBank/DDBJ databases">
        <title>Genome assemblies of Stephania.</title>
        <authorList>
            <person name="Yang L."/>
        </authorList>
    </citation>
    <scope>NUCLEOTIDE SEQUENCE [LARGE SCALE GENOMIC DNA]</scope>
    <source>
        <strain evidence="2">YNDBR</strain>
        <tissue evidence="2">Leaf</tissue>
    </source>
</reference>
<dbReference type="Proteomes" id="UP001420932">
    <property type="component" value="Unassembled WGS sequence"/>
</dbReference>
<sequence length="598" mass="64667">MIGDRFGGLLEVDTQTRRRQNFESAIIKVKRRIKGFYPSELTIPCPNGTAKLFISRTPEAVHLKAPEVVNHSDHHKLGVGRMDRPAEQAADAPTLRCLPTMVDLTARKDLQLAPAMITTLLVGLMENTTPASPNLQPAESLTQHQSPPGPGQAPITLMESTVPVRPYTLPVEPMMQLMPTSGLRRGPQSPISISILPAGSKVVRDQGAPQLGVRPDTRHNDGNTCSLNAPLAAIQTTSPLKSKEHALIGEGSGAFNVADKGIEDLHNVDIQLATMMRVSSPIRDNWRSEDLLEHPLHIKSMGLNATKAQLEMSNIDAGLWHVFDRATVQDVKSGPGRLMFESQLNVNSMGWESQIEEGGSAIQPQTSVMGMGHTGDFSVGMIRSTAGVEQTNQQGDECSLFNESGGEAGLDDFGIEANETLQGLQEEGHTQLDAESQSDDSGESREIEVGVDIDEIIAETLEERILEAQLVDTTPTEPLTGNLIEREVEAIQHLTQSRAAVGLLPIGSTYIEDGGCEATPIDSSEFEALYRGKEAPTCNDVTATFVFSFWAGLLAHLEGGSGPTKADEGWVVGLRGGFGDDFWVHLVLERVIGLLFFL</sequence>
<gene>
    <name evidence="2" type="ORF">Syun_027248</name>
</gene>
<keyword evidence="3" id="KW-1185">Reference proteome</keyword>
<organism evidence="2 3">
    <name type="scientific">Stephania yunnanensis</name>
    <dbReference type="NCBI Taxonomy" id="152371"/>
    <lineage>
        <taxon>Eukaryota</taxon>
        <taxon>Viridiplantae</taxon>
        <taxon>Streptophyta</taxon>
        <taxon>Embryophyta</taxon>
        <taxon>Tracheophyta</taxon>
        <taxon>Spermatophyta</taxon>
        <taxon>Magnoliopsida</taxon>
        <taxon>Ranunculales</taxon>
        <taxon>Menispermaceae</taxon>
        <taxon>Menispermoideae</taxon>
        <taxon>Cissampelideae</taxon>
        <taxon>Stephania</taxon>
    </lineage>
</organism>